<name>A0A1I6K2R9_9EURY</name>
<dbReference type="InterPro" id="IPR007381">
    <property type="entry name" value="CheF1/F2"/>
</dbReference>
<dbReference type="Proteomes" id="UP000199062">
    <property type="component" value="Unassembled WGS sequence"/>
</dbReference>
<dbReference type="Pfam" id="PF04283">
    <property type="entry name" value="CheF-arch"/>
    <property type="match status" value="1"/>
</dbReference>
<dbReference type="GO" id="GO:0006935">
    <property type="term" value="P:chemotaxis"/>
    <property type="evidence" value="ECO:0007669"/>
    <property type="project" value="InterPro"/>
</dbReference>
<dbReference type="STRING" id="767519.SAMN05216559_0104"/>
<evidence type="ECO:0000256" key="1">
    <source>
        <dbReference type="SAM" id="MobiDB-lite"/>
    </source>
</evidence>
<protein>
    <submittedName>
        <fullName evidence="2">HTH domain-containing protein</fullName>
    </submittedName>
</protein>
<accession>A0A1I6K2R9</accession>
<organism evidence="2 3">
    <name type="scientific">Halomicrobium zhouii</name>
    <dbReference type="NCBI Taxonomy" id="767519"/>
    <lineage>
        <taxon>Archaea</taxon>
        <taxon>Methanobacteriati</taxon>
        <taxon>Methanobacteriota</taxon>
        <taxon>Stenosarchaea group</taxon>
        <taxon>Halobacteria</taxon>
        <taxon>Halobacteriales</taxon>
        <taxon>Haloarculaceae</taxon>
        <taxon>Halomicrobium</taxon>
    </lineage>
</organism>
<keyword evidence="3" id="KW-1185">Reference proteome</keyword>
<feature type="region of interest" description="Disordered" evidence="1">
    <location>
        <begin position="253"/>
        <end position="307"/>
    </location>
</feature>
<gene>
    <name evidence="2" type="ORF">SAMN05216559_0104</name>
</gene>
<feature type="region of interest" description="Disordered" evidence="1">
    <location>
        <begin position="319"/>
        <end position="342"/>
    </location>
</feature>
<dbReference type="EMBL" id="FOZK01000001">
    <property type="protein sequence ID" value="SFR85543.1"/>
    <property type="molecule type" value="Genomic_DNA"/>
</dbReference>
<reference evidence="2 3" key="1">
    <citation type="submission" date="2016-10" db="EMBL/GenBank/DDBJ databases">
        <authorList>
            <person name="de Groot N.N."/>
        </authorList>
    </citation>
    <scope>NUCLEOTIDE SEQUENCE [LARGE SCALE GENOMIC DNA]</scope>
    <source>
        <strain evidence="2 3">CGMCC 1.10457</strain>
    </source>
</reference>
<evidence type="ECO:0000313" key="2">
    <source>
        <dbReference type="EMBL" id="SFR85543.1"/>
    </source>
</evidence>
<dbReference type="OrthoDB" id="142231at2157"/>
<evidence type="ECO:0000313" key="3">
    <source>
        <dbReference type="Proteomes" id="UP000199062"/>
    </source>
</evidence>
<dbReference type="PANTHER" id="PTHR42201:SF1">
    <property type="entry name" value="TAXIS PROTEIN"/>
    <property type="match status" value="1"/>
</dbReference>
<dbReference type="AlphaFoldDB" id="A0A1I6K2R9"/>
<dbReference type="RefSeq" id="WP_089812860.1">
    <property type="nucleotide sequence ID" value="NZ_FOZK01000001.1"/>
</dbReference>
<sequence>MDDWVDPGETLETASFERLYRGALELASSVERTRAATLVLLTGRLGLTLEEALHCNEGWVDWERAELQVPEKDPCACAGCWELARRRREHTDPIREVLYEECWSPSPDRAPRTVPFGWSRRISAALLATADRYLLDLLPGDARELLRAAGEAADGIEPDDLTPGLLAATTVDFLSDLGLEADGTAAVLGVGEARVEPYAAAGESDVTTRMARLAGVDGSADPESAFPVACGTEAFESEPFDVGAADADALAERATATDAPERVPRPTDLPASVDYDPADHAAAGGPNRRTDAGSWAEGPSAADGNENALRADGASAVTGADRGRAGLPDDPSTASGSQATAPDVTCARDVVTQPVVADFSTRAAADGLCGGREIPGRVILGQEELFVLWSEEKGAEDADAPHLLVPLEDVWDVRIDDVPGRLSASFPHAVTVGHRPSGRDELAVSIQLPPAQRRDMASALYRILLNVTPMTVVDPAREGGRVTDADPEEMVLYVRPHGVAFTDEAGDAARLAFDLSDVVDVERIERSFDGESRPAVQLRRVTDNRPVTTVVTAADDRLRRLVWRYVRREYHQTLATVRGIRLSDAEKMVMVALYSTDGTPDLGSLLDLTEQELSAALQSLAAKELVRSAEAATDLTGTGQLAVSDRLESVNH</sequence>
<proteinExistence type="predicted"/>
<dbReference type="PANTHER" id="PTHR42201">
    <property type="entry name" value="TAXIS PROTEIN"/>
    <property type="match status" value="1"/>
</dbReference>